<reference evidence="2 3" key="1">
    <citation type="submission" date="2021-08" db="EMBL/GenBank/DDBJ databases">
        <title>WGS of actinomycetes from Thailand.</title>
        <authorList>
            <person name="Thawai C."/>
        </authorList>
    </citation>
    <scope>NUCLEOTIDE SEQUENCE [LARGE SCALE GENOMIC DNA]</scope>
    <source>
        <strain evidence="2 3">PLK6-54</strain>
    </source>
</reference>
<dbReference type="EMBL" id="JAINZZ010000023">
    <property type="protein sequence ID" value="MBY8879732.1"/>
    <property type="molecule type" value="Genomic_DNA"/>
</dbReference>
<gene>
    <name evidence="2" type="ORF">K7862_19110</name>
</gene>
<protein>
    <submittedName>
        <fullName evidence="2">Uncharacterized protein</fullName>
    </submittedName>
</protein>
<dbReference type="Proteomes" id="UP000778578">
    <property type="component" value="Unassembled WGS sequence"/>
</dbReference>
<keyword evidence="3" id="KW-1185">Reference proteome</keyword>
<comment type="caution">
    <text evidence="2">The sequence shown here is derived from an EMBL/GenBank/DDBJ whole genome shotgun (WGS) entry which is preliminary data.</text>
</comment>
<organism evidence="2 3">
    <name type="scientific">Actinacidiphila acidipaludis</name>
    <dbReference type="NCBI Taxonomy" id="2873382"/>
    <lineage>
        <taxon>Bacteria</taxon>
        <taxon>Bacillati</taxon>
        <taxon>Actinomycetota</taxon>
        <taxon>Actinomycetes</taxon>
        <taxon>Kitasatosporales</taxon>
        <taxon>Streptomycetaceae</taxon>
        <taxon>Actinacidiphila</taxon>
    </lineage>
</organism>
<feature type="region of interest" description="Disordered" evidence="1">
    <location>
        <begin position="1"/>
        <end position="20"/>
    </location>
</feature>
<name>A0ABS7Q9D7_9ACTN</name>
<evidence type="ECO:0000256" key="1">
    <source>
        <dbReference type="SAM" id="MobiDB-lite"/>
    </source>
</evidence>
<sequence length="59" mass="6465">MPGTALVRRPTEDAAIRSQRPLPPVTTLLDLHLHATATQDRYGARLFACQLDRALGGVR</sequence>
<accession>A0ABS7Q9D7</accession>
<evidence type="ECO:0000313" key="2">
    <source>
        <dbReference type="EMBL" id="MBY8879732.1"/>
    </source>
</evidence>
<proteinExistence type="predicted"/>
<dbReference type="RefSeq" id="WP_222964049.1">
    <property type="nucleotide sequence ID" value="NZ_JAINZZ010000023.1"/>
</dbReference>
<evidence type="ECO:0000313" key="3">
    <source>
        <dbReference type="Proteomes" id="UP000778578"/>
    </source>
</evidence>